<dbReference type="OrthoDB" id="5242868at2"/>
<name>A0A1M7Q1Z9_9ACTN</name>
<dbReference type="PRINTS" id="PR00081">
    <property type="entry name" value="GDHRDH"/>
</dbReference>
<evidence type="ECO:0000256" key="2">
    <source>
        <dbReference type="ARBA" id="ARBA00023002"/>
    </source>
</evidence>
<dbReference type="SMART" id="SM00822">
    <property type="entry name" value="PKS_KR"/>
    <property type="match status" value="1"/>
</dbReference>
<proteinExistence type="inferred from homology"/>
<feature type="domain" description="Ketoreductase" evidence="4">
    <location>
        <begin position="3"/>
        <end position="199"/>
    </location>
</feature>
<evidence type="ECO:0000259" key="4">
    <source>
        <dbReference type="SMART" id="SM00822"/>
    </source>
</evidence>
<evidence type="ECO:0000256" key="1">
    <source>
        <dbReference type="ARBA" id="ARBA00006484"/>
    </source>
</evidence>
<keyword evidence="6" id="KW-1185">Reference proteome</keyword>
<dbReference type="PANTHER" id="PTHR44196:SF1">
    <property type="entry name" value="DEHYDROGENASE_REDUCTASE SDR FAMILY MEMBER 7B"/>
    <property type="match status" value="1"/>
</dbReference>
<gene>
    <name evidence="5" type="ORF">SAMN05443668_10439</name>
</gene>
<sequence length="292" mass="30943">MVGTVVITGASRGLGLASATHLYQQGWRVVAAVRTVEAGLERLRTATGAPDGDPRLVGVRLDLRDRASVAAAADAILDAVGAPEVLVHNAGIAVAGCAEELPAEVWQDMFATHLFGPVALTNALLPSMREARRGRIVVVSSLISIRGFPGASPYSAAKSALERWAEALASEISPLGLGVTVLVTGTFDTEIITDAIDDYRDFDGPYAVQNQCIDRRGRSAIRFASPPERFARGLSRALRATGPYVRRPVGADARLTLIARRLLPDGVLHQVVRLAMGLPRAGSIPEPSTTIR</sequence>
<keyword evidence="2" id="KW-0560">Oxidoreductase</keyword>
<reference evidence="5 6" key="1">
    <citation type="submission" date="2016-11" db="EMBL/GenBank/DDBJ databases">
        <authorList>
            <person name="Jaros S."/>
            <person name="Januszkiewicz K."/>
            <person name="Wedrychowicz H."/>
        </authorList>
    </citation>
    <scope>NUCLEOTIDE SEQUENCE [LARGE SCALE GENOMIC DNA]</scope>
    <source>
        <strain evidence="5 6">DSM 46144</strain>
    </source>
</reference>
<dbReference type="InterPro" id="IPR002347">
    <property type="entry name" value="SDR_fam"/>
</dbReference>
<protein>
    <submittedName>
        <fullName evidence="5">NADP-dependent 3-hydroxy acid dehydrogenase YdfG</fullName>
    </submittedName>
</protein>
<dbReference type="PRINTS" id="PR00080">
    <property type="entry name" value="SDRFAMILY"/>
</dbReference>
<dbReference type="InterPro" id="IPR036291">
    <property type="entry name" value="NAD(P)-bd_dom_sf"/>
</dbReference>
<dbReference type="GO" id="GO:0016020">
    <property type="term" value="C:membrane"/>
    <property type="evidence" value="ECO:0007669"/>
    <property type="project" value="TreeGrafter"/>
</dbReference>
<organism evidence="5 6">
    <name type="scientific">Cryptosporangium aurantiacum</name>
    <dbReference type="NCBI Taxonomy" id="134849"/>
    <lineage>
        <taxon>Bacteria</taxon>
        <taxon>Bacillati</taxon>
        <taxon>Actinomycetota</taxon>
        <taxon>Actinomycetes</taxon>
        <taxon>Cryptosporangiales</taxon>
        <taxon>Cryptosporangiaceae</taxon>
        <taxon>Cryptosporangium</taxon>
    </lineage>
</organism>
<dbReference type="SUPFAM" id="SSF51735">
    <property type="entry name" value="NAD(P)-binding Rossmann-fold domains"/>
    <property type="match status" value="1"/>
</dbReference>
<accession>A0A1M7Q1Z9</accession>
<dbReference type="PROSITE" id="PS00061">
    <property type="entry name" value="ADH_SHORT"/>
    <property type="match status" value="1"/>
</dbReference>
<dbReference type="PANTHER" id="PTHR44196">
    <property type="entry name" value="DEHYDROGENASE/REDUCTASE SDR FAMILY MEMBER 7B"/>
    <property type="match status" value="1"/>
</dbReference>
<dbReference type="STRING" id="134849.SAMN05443668_10439"/>
<dbReference type="GO" id="GO:0016491">
    <property type="term" value="F:oxidoreductase activity"/>
    <property type="evidence" value="ECO:0007669"/>
    <property type="project" value="UniProtKB-KW"/>
</dbReference>
<dbReference type="Pfam" id="PF00106">
    <property type="entry name" value="adh_short"/>
    <property type="match status" value="1"/>
</dbReference>
<dbReference type="RefSeq" id="WP_073257418.1">
    <property type="nucleotide sequence ID" value="NZ_FRCS01000004.1"/>
</dbReference>
<dbReference type="InterPro" id="IPR057326">
    <property type="entry name" value="KR_dom"/>
</dbReference>
<dbReference type="Proteomes" id="UP000184440">
    <property type="component" value="Unassembled WGS sequence"/>
</dbReference>
<comment type="similarity">
    <text evidence="1 3">Belongs to the short-chain dehydrogenases/reductases (SDR) family.</text>
</comment>
<dbReference type="EMBL" id="FRCS01000004">
    <property type="protein sequence ID" value="SHN24132.1"/>
    <property type="molecule type" value="Genomic_DNA"/>
</dbReference>
<evidence type="ECO:0000313" key="5">
    <source>
        <dbReference type="EMBL" id="SHN24132.1"/>
    </source>
</evidence>
<evidence type="ECO:0000313" key="6">
    <source>
        <dbReference type="Proteomes" id="UP000184440"/>
    </source>
</evidence>
<evidence type="ECO:0000256" key="3">
    <source>
        <dbReference type="RuleBase" id="RU000363"/>
    </source>
</evidence>
<dbReference type="AlphaFoldDB" id="A0A1M7Q1Z9"/>
<dbReference type="InterPro" id="IPR020904">
    <property type="entry name" value="Sc_DH/Rdtase_CS"/>
</dbReference>
<dbReference type="Gene3D" id="3.40.50.720">
    <property type="entry name" value="NAD(P)-binding Rossmann-like Domain"/>
    <property type="match status" value="1"/>
</dbReference>